<name>A0A378I6E7_9GAMM</name>
<reference evidence="3 5" key="2">
    <citation type="submission" date="2018-06" db="EMBL/GenBank/DDBJ databases">
        <authorList>
            <consortium name="Pathogen Informatics"/>
            <person name="Doyle S."/>
        </authorList>
    </citation>
    <scope>NUCLEOTIDE SEQUENCE [LARGE SCALE GENOMIC DNA]</scope>
    <source>
        <strain evidence="3 5">NCTC12437</strain>
    </source>
</reference>
<gene>
    <name evidence="2" type="ORF">Lbir_0997</name>
    <name evidence="3" type="ORF">NCTC12437_00530</name>
</gene>
<evidence type="ECO:0000256" key="1">
    <source>
        <dbReference type="SAM" id="SignalP"/>
    </source>
</evidence>
<sequence>MKKIYFAILCFGLLSIFSASLFAKQCFDGHQLSNIGKDLKQYSKHLSCPFSLQTQDINWIVDQALPKVINQQFLGVEPPSDWQAMGKLLVLTCYSEGNLCDSTVQKDLGACLTANGALLLVKYGSWLSDNCEVLQKNVVEKWDEKKKLVYQAIDEVLTRIKTPLQAR</sequence>
<evidence type="ECO:0000313" key="5">
    <source>
        <dbReference type="Proteomes" id="UP000255066"/>
    </source>
</evidence>
<evidence type="ECO:0000313" key="2">
    <source>
        <dbReference type="EMBL" id="KTC73735.1"/>
    </source>
</evidence>
<evidence type="ECO:0000313" key="4">
    <source>
        <dbReference type="Proteomes" id="UP000054735"/>
    </source>
</evidence>
<reference evidence="2 4" key="1">
    <citation type="submission" date="2015-11" db="EMBL/GenBank/DDBJ databases">
        <title>Genomic analysis of 38 Legionella species identifies large and diverse effector repertoires.</title>
        <authorList>
            <person name="Burstein D."/>
            <person name="Amaro F."/>
            <person name="Zusman T."/>
            <person name="Lifshitz Z."/>
            <person name="Cohen O."/>
            <person name="Gilbert J.A."/>
            <person name="Pupko T."/>
            <person name="Shuman H.A."/>
            <person name="Segal G."/>
        </authorList>
    </citation>
    <scope>NUCLEOTIDE SEQUENCE [LARGE SCALE GENOMIC DNA]</scope>
    <source>
        <strain evidence="2 4">CDC#1407-AL-14</strain>
    </source>
</reference>
<dbReference type="STRING" id="28083.Lbir_0997"/>
<dbReference type="Proteomes" id="UP000054735">
    <property type="component" value="Unassembled WGS sequence"/>
</dbReference>
<keyword evidence="4" id="KW-1185">Reference proteome</keyword>
<keyword evidence="1" id="KW-0732">Signal</keyword>
<accession>A0A378I6E7</accession>
<feature type="chain" id="PRO_5016623547" evidence="1">
    <location>
        <begin position="24"/>
        <end position="167"/>
    </location>
</feature>
<dbReference type="EMBL" id="LNXT01000013">
    <property type="protein sequence ID" value="KTC73735.1"/>
    <property type="molecule type" value="Genomic_DNA"/>
</dbReference>
<feature type="signal peptide" evidence="1">
    <location>
        <begin position="1"/>
        <end position="23"/>
    </location>
</feature>
<protein>
    <submittedName>
        <fullName evidence="3">Uncharacterized protein</fullName>
    </submittedName>
</protein>
<organism evidence="3 5">
    <name type="scientific">Legionella birminghamensis</name>
    <dbReference type="NCBI Taxonomy" id="28083"/>
    <lineage>
        <taxon>Bacteria</taxon>
        <taxon>Pseudomonadati</taxon>
        <taxon>Pseudomonadota</taxon>
        <taxon>Gammaproteobacteria</taxon>
        <taxon>Legionellales</taxon>
        <taxon>Legionellaceae</taxon>
        <taxon>Legionella</taxon>
    </lineage>
</organism>
<dbReference type="EMBL" id="UGNW01000001">
    <property type="protein sequence ID" value="STX30768.1"/>
    <property type="molecule type" value="Genomic_DNA"/>
</dbReference>
<proteinExistence type="predicted"/>
<dbReference type="Proteomes" id="UP000255066">
    <property type="component" value="Unassembled WGS sequence"/>
</dbReference>
<dbReference type="AlphaFoldDB" id="A0A378I6E7"/>
<dbReference type="OrthoDB" id="5648079at2"/>
<evidence type="ECO:0000313" key="3">
    <source>
        <dbReference type="EMBL" id="STX30768.1"/>
    </source>
</evidence>
<dbReference type="RefSeq" id="WP_131793030.1">
    <property type="nucleotide sequence ID" value="NZ_CAAAHV010000026.1"/>
</dbReference>